<keyword evidence="1" id="KW-1133">Transmembrane helix</keyword>
<evidence type="ECO:0000313" key="2">
    <source>
        <dbReference type="EnsemblMetazoa" id="CJA36646.1"/>
    </source>
</evidence>
<reference evidence="3" key="1">
    <citation type="submission" date="2010-08" db="EMBL/GenBank/DDBJ databases">
        <authorList>
            <consortium name="Caenorhabditis japonica Sequencing Consortium"/>
            <person name="Wilson R.K."/>
        </authorList>
    </citation>
    <scope>NUCLEOTIDE SEQUENCE [LARGE SCALE GENOMIC DNA]</scope>
    <source>
        <strain evidence="3">DF5081</strain>
    </source>
</reference>
<feature type="transmembrane region" description="Helical" evidence="1">
    <location>
        <begin position="55"/>
        <end position="73"/>
    </location>
</feature>
<keyword evidence="3" id="KW-1185">Reference proteome</keyword>
<evidence type="ECO:0000256" key="1">
    <source>
        <dbReference type="SAM" id="Phobius"/>
    </source>
</evidence>
<sequence length="140" mass="16325">MQNLLGMSCLNTLISLLCFVFADYENFTIWAFCLTASIGVISLIPEIFCHFLNMAVQFIFWIIYFLFCFAKFIRREVIEFELGVFRYQPLKQSYLLAGIFLQFIFTATVIVIFYRILKAIYHNRQAVKPAMLGVPSSCRV</sequence>
<protein>
    <submittedName>
        <fullName evidence="2">Uncharacterized protein</fullName>
    </submittedName>
</protein>
<name>A0A8R1EJZ1_CAEJA</name>
<dbReference type="EnsemblMetazoa" id="CJA36646.1">
    <property type="protein sequence ID" value="CJA36646.1"/>
    <property type="gene ID" value="WBGene00212493"/>
</dbReference>
<keyword evidence="1" id="KW-0472">Membrane</keyword>
<keyword evidence="1" id="KW-0812">Transmembrane</keyword>
<evidence type="ECO:0000313" key="3">
    <source>
        <dbReference type="Proteomes" id="UP000005237"/>
    </source>
</evidence>
<proteinExistence type="predicted"/>
<feature type="transmembrane region" description="Helical" evidence="1">
    <location>
        <begin position="93"/>
        <end position="114"/>
    </location>
</feature>
<feature type="transmembrane region" description="Helical" evidence="1">
    <location>
        <begin position="28"/>
        <end position="48"/>
    </location>
</feature>
<organism evidence="2 3">
    <name type="scientific">Caenorhabditis japonica</name>
    <dbReference type="NCBI Taxonomy" id="281687"/>
    <lineage>
        <taxon>Eukaryota</taxon>
        <taxon>Metazoa</taxon>
        <taxon>Ecdysozoa</taxon>
        <taxon>Nematoda</taxon>
        <taxon>Chromadorea</taxon>
        <taxon>Rhabditida</taxon>
        <taxon>Rhabditina</taxon>
        <taxon>Rhabditomorpha</taxon>
        <taxon>Rhabditoidea</taxon>
        <taxon>Rhabditidae</taxon>
        <taxon>Peloderinae</taxon>
        <taxon>Caenorhabditis</taxon>
    </lineage>
</organism>
<accession>A0A8R1EJZ1</accession>
<dbReference type="AlphaFoldDB" id="A0A8R1EJZ1"/>
<reference evidence="2" key="2">
    <citation type="submission" date="2022-06" db="UniProtKB">
        <authorList>
            <consortium name="EnsemblMetazoa"/>
        </authorList>
    </citation>
    <scope>IDENTIFICATION</scope>
    <source>
        <strain evidence="2">DF5081</strain>
    </source>
</reference>
<dbReference type="Proteomes" id="UP000005237">
    <property type="component" value="Unassembled WGS sequence"/>
</dbReference>
<feature type="transmembrane region" description="Helical" evidence="1">
    <location>
        <begin position="5"/>
        <end position="22"/>
    </location>
</feature>